<keyword evidence="9 12" id="KW-0496">Mitochondrion</keyword>
<dbReference type="GO" id="GO:0045259">
    <property type="term" value="C:proton-transporting ATP synthase complex"/>
    <property type="evidence" value="ECO:0007669"/>
    <property type="project" value="UniProtKB-KW"/>
</dbReference>
<keyword evidence="3 12" id="KW-0813">Transport</keyword>
<dbReference type="PANTHER" id="PTHR39937">
    <property type="entry name" value="ATP SYNTHASE PROTEIN 8"/>
    <property type="match status" value="1"/>
</dbReference>
<geneLocation type="mitochondrion" evidence="14"/>
<evidence type="ECO:0000256" key="6">
    <source>
        <dbReference type="ARBA" id="ARBA00022781"/>
    </source>
</evidence>
<evidence type="ECO:0000256" key="7">
    <source>
        <dbReference type="ARBA" id="ARBA00022989"/>
    </source>
</evidence>
<dbReference type="InterPro" id="IPR050635">
    <property type="entry name" value="ATPase_protein_8"/>
</dbReference>
<evidence type="ECO:0000256" key="4">
    <source>
        <dbReference type="ARBA" id="ARBA00022547"/>
    </source>
</evidence>
<feature type="transmembrane region" description="Helical" evidence="13">
    <location>
        <begin position="6"/>
        <end position="24"/>
    </location>
</feature>
<name>A0A023ZSZ1_ISUPA</name>
<evidence type="ECO:0000256" key="5">
    <source>
        <dbReference type="ARBA" id="ARBA00022692"/>
    </source>
</evidence>
<evidence type="ECO:0000256" key="13">
    <source>
        <dbReference type="SAM" id="Phobius"/>
    </source>
</evidence>
<keyword evidence="6 12" id="KW-0375">Hydrogen ion transport</keyword>
<dbReference type="AlphaFoldDB" id="A0A023ZSZ1"/>
<evidence type="ECO:0000313" key="14">
    <source>
        <dbReference type="EMBL" id="AHY81140.1"/>
    </source>
</evidence>
<keyword evidence="4 12" id="KW-0138">CF(0)</keyword>
<keyword evidence="10 13" id="KW-0472">Membrane</keyword>
<protein>
    <recommendedName>
        <fullName evidence="12">ATP synthase complex subunit 8</fullName>
    </recommendedName>
</protein>
<organism evidence="14">
    <name type="scientific">Isurus paucus</name>
    <name type="common">Longfin mako shark</name>
    <dbReference type="NCBI Taxonomy" id="7847"/>
    <lineage>
        <taxon>Eukaryota</taxon>
        <taxon>Metazoa</taxon>
        <taxon>Chordata</taxon>
        <taxon>Craniata</taxon>
        <taxon>Vertebrata</taxon>
        <taxon>Chondrichthyes</taxon>
        <taxon>Elasmobranchii</taxon>
        <taxon>Galeomorphii</taxon>
        <taxon>Galeoidea</taxon>
        <taxon>Lamniformes</taxon>
        <taxon>Alopiidae</taxon>
        <taxon>Isurus</taxon>
    </lineage>
</organism>
<keyword evidence="11" id="KW-0066">ATP synthesis</keyword>
<evidence type="ECO:0000256" key="9">
    <source>
        <dbReference type="ARBA" id="ARBA00023128"/>
    </source>
</evidence>
<dbReference type="Pfam" id="PF00895">
    <property type="entry name" value="ATP-synt_8"/>
    <property type="match status" value="1"/>
</dbReference>
<keyword evidence="7 13" id="KW-1133">Transmembrane helix</keyword>
<dbReference type="GO" id="GO:0015078">
    <property type="term" value="F:proton transmembrane transporter activity"/>
    <property type="evidence" value="ECO:0007669"/>
    <property type="project" value="InterPro"/>
</dbReference>
<comment type="subcellular location">
    <subcellularLocation>
        <location evidence="1 12">Mitochondrion membrane</location>
        <topology evidence="1 12">Single-pass membrane protein</topology>
    </subcellularLocation>
</comment>
<dbReference type="RefSeq" id="YP_009029789.1">
    <property type="nucleotide sequence ID" value="NC_024101.1"/>
</dbReference>
<evidence type="ECO:0000256" key="10">
    <source>
        <dbReference type="ARBA" id="ARBA00023136"/>
    </source>
</evidence>
<dbReference type="PANTHER" id="PTHR39937:SF1">
    <property type="entry name" value="ATP SYNTHASE PROTEIN 8"/>
    <property type="match status" value="1"/>
</dbReference>
<dbReference type="EMBL" id="KJ616742">
    <property type="protein sequence ID" value="AHY81140.1"/>
    <property type="molecule type" value="Genomic_DNA"/>
</dbReference>
<reference evidence="14" key="1">
    <citation type="journal article" date="2014" name="Mitochondrial DNA">
        <title>Complete mitochondrial genome of the megamouth shark Megachasma pelagios (Chondrichthyes, Megachasmidae).</title>
        <authorList>
            <person name="Chang C.H."/>
            <person name="Shao K.T."/>
            <person name="Lin Y.S."/>
            <person name="Chiang W.C."/>
            <person name="Jang-Liaw N.H."/>
        </authorList>
    </citation>
    <scope>NUCLEOTIDE SEQUENCE</scope>
</reference>
<dbReference type="InterPro" id="IPR001421">
    <property type="entry name" value="ATP8_metazoa"/>
</dbReference>
<comment type="similarity">
    <text evidence="2 12">Belongs to the ATPase protein 8 family.</text>
</comment>
<reference evidence="14" key="2">
    <citation type="submission" date="2014-03" db="EMBL/GenBank/DDBJ databases">
        <authorList>
            <person name="Chang C.-H."/>
        </authorList>
    </citation>
    <scope>NUCLEOTIDE SEQUENCE</scope>
</reference>
<evidence type="ECO:0000256" key="8">
    <source>
        <dbReference type="ARBA" id="ARBA00023065"/>
    </source>
</evidence>
<accession>A0A023ZSZ1</accession>
<proteinExistence type="inferred from homology"/>
<evidence type="ECO:0000256" key="12">
    <source>
        <dbReference type="RuleBase" id="RU003661"/>
    </source>
</evidence>
<evidence type="ECO:0000256" key="1">
    <source>
        <dbReference type="ARBA" id="ARBA00004304"/>
    </source>
</evidence>
<evidence type="ECO:0000256" key="3">
    <source>
        <dbReference type="ARBA" id="ARBA00022448"/>
    </source>
</evidence>
<keyword evidence="8 12" id="KW-0406">Ion transport</keyword>
<evidence type="ECO:0000256" key="2">
    <source>
        <dbReference type="ARBA" id="ARBA00008892"/>
    </source>
</evidence>
<dbReference type="GO" id="GO:0031966">
    <property type="term" value="C:mitochondrial membrane"/>
    <property type="evidence" value="ECO:0007669"/>
    <property type="project" value="UniProtKB-SubCell"/>
</dbReference>
<evidence type="ECO:0000256" key="11">
    <source>
        <dbReference type="ARBA" id="ARBA00023310"/>
    </source>
</evidence>
<dbReference type="GO" id="GO:0015986">
    <property type="term" value="P:proton motive force-driven ATP synthesis"/>
    <property type="evidence" value="ECO:0007669"/>
    <property type="project" value="InterPro"/>
</dbReference>
<sequence length="55" mass="6654">MPQLNPHPWLIILLFSWMVFLIILPKKVMNHLFNNNPTLKSTEKSKPEPWNWPWS</sequence>
<keyword evidence="5 12" id="KW-0812">Transmembrane</keyword>